<dbReference type="PANTHER" id="PTHR19303:SF73">
    <property type="entry name" value="PROTEIN PDC2"/>
    <property type="match status" value="1"/>
</dbReference>
<evidence type="ECO:0000256" key="2">
    <source>
        <dbReference type="ARBA" id="ARBA00023242"/>
    </source>
</evidence>
<dbReference type="Pfam" id="PF04218">
    <property type="entry name" value="CENP-B_N"/>
    <property type="match status" value="1"/>
</dbReference>
<protein>
    <recommendedName>
        <fullName evidence="4">HTH CENPB-type domain-containing protein</fullName>
    </recommendedName>
</protein>
<dbReference type="GO" id="GO:0003677">
    <property type="term" value="F:DNA binding"/>
    <property type="evidence" value="ECO:0007669"/>
    <property type="project" value="UniProtKB-KW"/>
</dbReference>
<dbReference type="PROSITE" id="PS51253">
    <property type="entry name" value="HTH_CENPB"/>
    <property type="match status" value="1"/>
</dbReference>
<evidence type="ECO:0000259" key="4">
    <source>
        <dbReference type="PROSITE" id="PS51253"/>
    </source>
</evidence>
<feature type="domain" description="HTH CENPB-type" evidence="4">
    <location>
        <begin position="423"/>
        <end position="501"/>
    </location>
</feature>
<reference evidence="5" key="1">
    <citation type="journal article" date="2023" name="Mol. Biol. Evol.">
        <title>Third-Generation Sequencing Reveals the Adaptive Role of the Epigenome in Three Deep-Sea Polychaetes.</title>
        <authorList>
            <person name="Perez M."/>
            <person name="Aroh O."/>
            <person name="Sun Y."/>
            <person name="Lan Y."/>
            <person name="Juniper S.K."/>
            <person name="Young C.R."/>
            <person name="Angers B."/>
            <person name="Qian P.Y."/>
        </authorList>
    </citation>
    <scope>NUCLEOTIDE SEQUENCE</scope>
    <source>
        <strain evidence="5">R07B-5</strain>
    </source>
</reference>
<organism evidence="5 6">
    <name type="scientific">Ridgeia piscesae</name>
    <name type="common">Tubeworm</name>
    <dbReference type="NCBI Taxonomy" id="27915"/>
    <lineage>
        <taxon>Eukaryota</taxon>
        <taxon>Metazoa</taxon>
        <taxon>Spiralia</taxon>
        <taxon>Lophotrochozoa</taxon>
        <taxon>Annelida</taxon>
        <taxon>Polychaeta</taxon>
        <taxon>Sedentaria</taxon>
        <taxon>Canalipalpata</taxon>
        <taxon>Sabellida</taxon>
        <taxon>Siboglinidae</taxon>
        <taxon>Ridgeia</taxon>
    </lineage>
</organism>
<dbReference type="EMBL" id="JAODUO010000942">
    <property type="protein sequence ID" value="KAK2172666.1"/>
    <property type="molecule type" value="Genomic_DNA"/>
</dbReference>
<feature type="compositionally biased region" description="Basic and acidic residues" evidence="3">
    <location>
        <begin position="177"/>
        <end position="191"/>
    </location>
</feature>
<feature type="compositionally biased region" description="Basic and acidic residues" evidence="3">
    <location>
        <begin position="199"/>
        <end position="212"/>
    </location>
</feature>
<evidence type="ECO:0000313" key="6">
    <source>
        <dbReference type="Proteomes" id="UP001209878"/>
    </source>
</evidence>
<dbReference type="AlphaFoldDB" id="A0AAD9KJR2"/>
<feature type="compositionally biased region" description="Polar residues" evidence="3">
    <location>
        <begin position="144"/>
        <end position="159"/>
    </location>
</feature>
<evidence type="ECO:0000256" key="3">
    <source>
        <dbReference type="SAM" id="MobiDB-lite"/>
    </source>
</evidence>
<dbReference type="InterPro" id="IPR007889">
    <property type="entry name" value="HTH_Psq"/>
</dbReference>
<dbReference type="Pfam" id="PF03221">
    <property type="entry name" value="HTH_Tnp_Tc5"/>
    <property type="match status" value="1"/>
</dbReference>
<feature type="region of interest" description="Disordered" evidence="3">
    <location>
        <begin position="110"/>
        <end position="218"/>
    </location>
</feature>
<dbReference type="InterPro" id="IPR050863">
    <property type="entry name" value="CenT-Element_Derived"/>
</dbReference>
<proteinExistence type="predicted"/>
<sequence length="509" mass="55587">MVLKADQMRVKALLTETITLLCKNGLNYQSEFAIEALIGITLDQDDVFLVSIKETIRTDLGLDKDLDSPDDHREFRIEATRTSAHQDIKDGLDSAPDLSIMVQLDKSEDDGQLVTTPNGSSAPVPRKLFRSMHGDSGSVGDMGDTQTSYSSDSAPSSMTFAMRDFDTGSSTTGGGDTLHRERSIDSSDHIRQPPLKKSRSVDESGDRSVKEESESDDDVVVIKEEAGLDALSCQMDSYNRTGMMDTSGTLTSVGAATVTQDTISSIVSSAANLLPHSLTLSTSAPVFPGCSTWDQLPSISAHSLPQTTASPSASMSGTPSQQSQHMSQNLMSSVRAWDVRTPVDMMVPIKGIPSSSEGTVKRHRIALCIQDKLRIIERLEEGASHGKVAREYGIGRSTVADIKKKKDRVRLFVSTLDTRTALKRKNLRGAKDVAHEAAVYEWYVGEILKGSYVTGPALAEKAKLIYWQMHHDKPDFNPEAFRATNGWLACFKERHGINFASKQPRNTDA</sequence>
<dbReference type="PANTHER" id="PTHR19303">
    <property type="entry name" value="TRANSPOSON"/>
    <property type="match status" value="1"/>
</dbReference>
<dbReference type="InterPro" id="IPR006600">
    <property type="entry name" value="HTH_CenpB_DNA-bd_dom"/>
</dbReference>
<dbReference type="InterPro" id="IPR009057">
    <property type="entry name" value="Homeodomain-like_sf"/>
</dbReference>
<evidence type="ECO:0000313" key="5">
    <source>
        <dbReference type="EMBL" id="KAK2172666.1"/>
    </source>
</evidence>
<dbReference type="Gene3D" id="1.10.10.60">
    <property type="entry name" value="Homeodomain-like"/>
    <property type="match status" value="2"/>
</dbReference>
<evidence type="ECO:0000256" key="1">
    <source>
        <dbReference type="ARBA" id="ARBA00023125"/>
    </source>
</evidence>
<keyword evidence="2" id="KW-0539">Nucleus</keyword>
<accession>A0AAD9KJR2</accession>
<keyword evidence="6" id="KW-1185">Reference proteome</keyword>
<comment type="caution">
    <text evidence="5">The sequence shown here is derived from an EMBL/GenBank/DDBJ whole genome shotgun (WGS) entry which is preliminary data.</text>
</comment>
<name>A0AAD9KJR2_RIDPI</name>
<gene>
    <name evidence="5" type="ORF">NP493_942g00000</name>
</gene>
<feature type="region of interest" description="Disordered" evidence="3">
    <location>
        <begin position="302"/>
        <end position="330"/>
    </location>
</feature>
<keyword evidence="1" id="KW-0238">DNA-binding</keyword>
<dbReference type="Proteomes" id="UP001209878">
    <property type="component" value="Unassembled WGS sequence"/>
</dbReference>
<dbReference type="GO" id="GO:0005634">
    <property type="term" value="C:nucleus"/>
    <property type="evidence" value="ECO:0007669"/>
    <property type="project" value="TreeGrafter"/>
</dbReference>
<dbReference type="SUPFAM" id="SSF46689">
    <property type="entry name" value="Homeodomain-like"/>
    <property type="match status" value="2"/>
</dbReference>